<accession>A0A431UNW3</accession>
<sequence>MEDGDSDANIAHYVLHKLRLLPSQYLNLPRLEKAFVIASIQVKIEAEKKARKEAERKGKGRKRR</sequence>
<comment type="caution">
    <text evidence="1">The sequence shown here is derived from an EMBL/GenBank/DDBJ whole genome shotgun (WGS) entry which is preliminary data.</text>
</comment>
<gene>
    <name evidence="1" type="ORF">EKG35_13290</name>
</gene>
<evidence type="ECO:0000313" key="1">
    <source>
        <dbReference type="EMBL" id="RTQ91636.1"/>
    </source>
</evidence>
<dbReference type="OrthoDB" id="2940820at2"/>
<proteinExistence type="predicted"/>
<keyword evidence="2" id="KW-1185">Reference proteome</keyword>
<dbReference type="EMBL" id="RXNR01000039">
    <property type="protein sequence ID" value="RTQ91636.1"/>
    <property type="molecule type" value="Genomic_DNA"/>
</dbReference>
<dbReference type="AlphaFoldDB" id="A0A431UNW3"/>
<organism evidence="1 2">
    <name type="scientific">Lysinibacillus telephonicus</name>
    <dbReference type="NCBI Taxonomy" id="1714840"/>
    <lineage>
        <taxon>Bacteria</taxon>
        <taxon>Bacillati</taxon>
        <taxon>Bacillota</taxon>
        <taxon>Bacilli</taxon>
        <taxon>Bacillales</taxon>
        <taxon>Bacillaceae</taxon>
        <taxon>Lysinibacillus</taxon>
    </lineage>
</organism>
<dbReference type="Proteomes" id="UP000276349">
    <property type="component" value="Unassembled WGS sequence"/>
</dbReference>
<reference evidence="1 2" key="1">
    <citation type="submission" date="2018-12" db="EMBL/GenBank/DDBJ databases">
        <authorList>
            <person name="Yu L."/>
        </authorList>
    </citation>
    <scope>NUCLEOTIDE SEQUENCE [LARGE SCALE GENOMIC DNA]</scope>
    <source>
        <strain evidence="1 2">S5H2222</strain>
    </source>
</reference>
<evidence type="ECO:0000313" key="2">
    <source>
        <dbReference type="Proteomes" id="UP000276349"/>
    </source>
</evidence>
<name>A0A431UNW3_9BACI</name>
<protein>
    <submittedName>
        <fullName evidence="1">Uncharacterized protein</fullName>
    </submittedName>
</protein>